<evidence type="ECO:0000259" key="14">
    <source>
        <dbReference type="PROSITE" id="PS50939"/>
    </source>
</evidence>
<accession>A0ABQ9JJF1</accession>
<reference evidence="15" key="1">
    <citation type="journal article" date="2023" name="Insect Mol. Biol.">
        <title>Genome sequencing provides insights into the evolution of gene families encoding plant cell wall-degrading enzymes in longhorned beetles.</title>
        <authorList>
            <person name="Shin N.R."/>
            <person name="Okamura Y."/>
            <person name="Kirsch R."/>
            <person name="Pauchet Y."/>
        </authorList>
    </citation>
    <scope>NUCLEOTIDE SEQUENCE</scope>
    <source>
        <strain evidence="15">MMC_N1</strain>
    </source>
</reference>
<keyword evidence="5 13" id="KW-0812">Transmembrane</keyword>
<organism evidence="15 16">
    <name type="scientific">Molorchus minor</name>
    <dbReference type="NCBI Taxonomy" id="1323400"/>
    <lineage>
        <taxon>Eukaryota</taxon>
        <taxon>Metazoa</taxon>
        <taxon>Ecdysozoa</taxon>
        <taxon>Arthropoda</taxon>
        <taxon>Hexapoda</taxon>
        <taxon>Insecta</taxon>
        <taxon>Pterygota</taxon>
        <taxon>Neoptera</taxon>
        <taxon>Endopterygota</taxon>
        <taxon>Coleoptera</taxon>
        <taxon>Polyphaga</taxon>
        <taxon>Cucujiformia</taxon>
        <taxon>Chrysomeloidea</taxon>
        <taxon>Cerambycidae</taxon>
        <taxon>Lamiinae</taxon>
        <taxon>Monochamini</taxon>
        <taxon>Molorchus</taxon>
    </lineage>
</organism>
<comment type="cofactor">
    <cofactor evidence="1">
        <name>heme b</name>
        <dbReference type="ChEBI" id="CHEBI:60344"/>
    </cofactor>
</comment>
<feature type="transmembrane region" description="Helical" evidence="13">
    <location>
        <begin position="134"/>
        <end position="153"/>
    </location>
</feature>
<comment type="caution">
    <text evidence="15">The sequence shown here is derived from an EMBL/GenBank/DDBJ whole genome shotgun (WGS) entry which is preliminary data.</text>
</comment>
<dbReference type="PANTHER" id="PTHR15422:SF45">
    <property type="entry name" value="CYTOCHROME B561 DOMAIN-CONTAINING PROTEIN"/>
    <property type="match status" value="1"/>
</dbReference>
<dbReference type="InterPro" id="IPR045150">
    <property type="entry name" value="CYB561D1/2"/>
</dbReference>
<gene>
    <name evidence="15" type="ORF">NQ317_014956</name>
</gene>
<keyword evidence="7" id="KW-0249">Electron transport</keyword>
<feature type="transmembrane region" description="Helical" evidence="13">
    <location>
        <begin position="102"/>
        <end position="122"/>
    </location>
</feature>
<keyword evidence="16" id="KW-1185">Reference proteome</keyword>
<evidence type="ECO:0000256" key="3">
    <source>
        <dbReference type="ARBA" id="ARBA00022448"/>
    </source>
</evidence>
<keyword evidence="10 13" id="KW-0472">Membrane</keyword>
<dbReference type="PANTHER" id="PTHR15422">
    <property type="entry name" value="OS05G0565100 PROTEIN"/>
    <property type="match status" value="1"/>
</dbReference>
<evidence type="ECO:0000256" key="6">
    <source>
        <dbReference type="ARBA" id="ARBA00022723"/>
    </source>
</evidence>
<evidence type="ECO:0000256" key="5">
    <source>
        <dbReference type="ARBA" id="ARBA00022692"/>
    </source>
</evidence>
<feature type="transmembrane region" description="Helical" evidence="13">
    <location>
        <begin position="65"/>
        <end position="82"/>
    </location>
</feature>
<evidence type="ECO:0000256" key="13">
    <source>
        <dbReference type="SAM" id="Phobius"/>
    </source>
</evidence>
<comment type="subcellular location">
    <subcellularLocation>
        <location evidence="2">Membrane</location>
        <topology evidence="2">Multi-pass membrane protein</topology>
    </subcellularLocation>
</comment>
<evidence type="ECO:0000256" key="8">
    <source>
        <dbReference type="ARBA" id="ARBA00022989"/>
    </source>
</evidence>
<evidence type="ECO:0000313" key="16">
    <source>
        <dbReference type="Proteomes" id="UP001162164"/>
    </source>
</evidence>
<dbReference type="Proteomes" id="UP001162164">
    <property type="component" value="Unassembled WGS sequence"/>
</dbReference>
<evidence type="ECO:0000256" key="4">
    <source>
        <dbReference type="ARBA" id="ARBA00022617"/>
    </source>
</evidence>
<evidence type="ECO:0000256" key="9">
    <source>
        <dbReference type="ARBA" id="ARBA00023004"/>
    </source>
</evidence>
<protein>
    <recommendedName>
        <fullName evidence="11">ascorbate ferrireductase (transmembrane)</fullName>
        <ecNumber evidence="11">7.2.1.3</ecNumber>
    </recommendedName>
</protein>
<dbReference type="InterPro" id="IPR006593">
    <property type="entry name" value="Cyt_b561/ferric_Rdtase_TM"/>
</dbReference>
<evidence type="ECO:0000313" key="15">
    <source>
        <dbReference type="EMBL" id="KAJ8977739.1"/>
    </source>
</evidence>
<dbReference type="SMART" id="SM00665">
    <property type="entry name" value="B561"/>
    <property type="match status" value="1"/>
</dbReference>
<evidence type="ECO:0000256" key="11">
    <source>
        <dbReference type="ARBA" id="ARBA00024225"/>
    </source>
</evidence>
<evidence type="ECO:0000256" key="7">
    <source>
        <dbReference type="ARBA" id="ARBA00022982"/>
    </source>
</evidence>
<feature type="transmembrane region" description="Helical" evidence="13">
    <location>
        <begin position="36"/>
        <end position="53"/>
    </location>
</feature>
<evidence type="ECO:0000256" key="10">
    <source>
        <dbReference type="ARBA" id="ARBA00023136"/>
    </source>
</evidence>
<dbReference type="PROSITE" id="PS50939">
    <property type="entry name" value="CYTOCHROME_B561"/>
    <property type="match status" value="1"/>
</dbReference>
<feature type="compositionally biased region" description="Basic and acidic residues" evidence="12">
    <location>
        <begin position="1"/>
        <end position="10"/>
    </location>
</feature>
<evidence type="ECO:0000256" key="2">
    <source>
        <dbReference type="ARBA" id="ARBA00004141"/>
    </source>
</evidence>
<evidence type="ECO:0000256" key="12">
    <source>
        <dbReference type="SAM" id="MobiDB-lite"/>
    </source>
</evidence>
<evidence type="ECO:0000256" key="1">
    <source>
        <dbReference type="ARBA" id="ARBA00001970"/>
    </source>
</evidence>
<sequence>MEEKPGDKGGKHQIHHKGGRGGPHPPSVVKDQLTNVAHFCILAYVLLICYLCLRQPLDMFTWHPLLLSIGWMFLMVEGTLLISKENMVTRKLKLSHTKKERYHWIFFTVGAVLIAAGFLVVYRRKDSLNKSHFQSWHAIFGLIGIAAYFFSMLEWNTAAL</sequence>
<proteinExistence type="predicted"/>
<feature type="region of interest" description="Disordered" evidence="12">
    <location>
        <begin position="1"/>
        <end position="27"/>
    </location>
</feature>
<name>A0ABQ9JJF1_9CUCU</name>
<dbReference type="Gene3D" id="1.20.120.1770">
    <property type="match status" value="1"/>
</dbReference>
<keyword evidence="9" id="KW-0408">Iron</keyword>
<dbReference type="EMBL" id="JAPWTJ010000514">
    <property type="protein sequence ID" value="KAJ8977739.1"/>
    <property type="molecule type" value="Genomic_DNA"/>
</dbReference>
<keyword evidence="8 13" id="KW-1133">Transmembrane helix</keyword>
<dbReference type="EC" id="7.2.1.3" evidence="11"/>
<feature type="domain" description="Cytochrome b561" evidence="14">
    <location>
        <begin position="29"/>
        <end position="160"/>
    </location>
</feature>
<keyword evidence="4" id="KW-0349">Heme</keyword>
<keyword evidence="6" id="KW-0479">Metal-binding</keyword>
<dbReference type="Pfam" id="PF03188">
    <property type="entry name" value="Cytochrom_B561"/>
    <property type="match status" value="1"/>
</dbReference>
<keyword evidence="3" id="KW-0813">Transport</keyword>